<dbReference type="InterPro" id="IPR032808">
    <property type="entry name" value="DoxX"/>
</dbReference>
<evidence type="ECO:0000256" key="3">
    <source>
        <dbReference type="ARBA" id="ARBA00022989"/>
    </source>
</evidence>
<evidence type="ECO:0000313" key="6">
    <source>
        <dbReference type="EMBL" id="ANV80682.1"/>
    </source>
</evidence>
<evidence type="ECO:0000256" key="2">
    <source>
        <dbReference type="ARBA" id="ARBA00022692"/>
    </source>
</evidence>
<feature type="transmembrane region" description="Helical" evidence="5">
    <location>
        <begin position="44"/>
        <end position="61"/>
    </location>
</feature>
<dbReference type="PANTHER" id="PTHR36974">
    <property type="entry name" value="MEMBRANE PROTEIN-RELATED"/>
    <property type="match status" value="1"/>
</dbReference>
<feature type="transmembrane region" description="Helical" evidence="5">
    <location>
        <begin position="100"/>
        <end position="120"/>
    </location>
</feature>
<feature type="transmembrane region" description="Helical" evidence="5">
    <location>
        <begin position="68"/>
        <end position="88"/>
    </location>
</feature>
<dbReference type="GO" id="GO:0016020">
    <property type="term" value="C:membrane"/>
    <property type="evidence" value="ECO:0007669"/>
    <property type="project" value="UniProtKB-SubCell"/>
</dbReference>
<reference evidence="6" key="2">
    <citation type="journal article" date="2015" name="ISME J.">
        <title>A new class of marine Euryarchaeota group II from the Mediterranean deep chlorophyll maximum.</title>
        <authorList>
            <person name="Martin-Cuadrado A.B."/>
            <person name="Garcia-Heredia I."/>
            <person name="Molto A.G."/>
            <person name="Lopez-Ubeda R."/>
            <person name="Kimes N."/>
            <person name="Lopez-Garcia P."/>
            <person name="Moreira D."/>
            <person name="Rodriguez-Valera F."/>
        </authorList>
    </citation>
    <scope>NUCLEOTIDE SEQUENCE</scope>
</reference>
<organism evidence="6">
    <name type="scientific">uncultured Poseidoniia archaeon</name>
    <dbReference type="NCBI Taxonomy" id="1697135"/>
    <lineage>
        <taxon>Archaea</taxon>
        <taxon>Methanobacteriati</taxon>
        <taxon>Thermoplasmatota</taxon>
        <taxon>Candidatus Poseidoniia</taxon>
        <taxon>environmental samples</taxon>
    </lineage>
</organism>
<dbReference type="Pfam" id="PF07681">
    <property type="entry name" value="DoxX"/>
    <property type="match status" value="1"/>
</dbReference>
<proteinExistence type="predicted"/>
<keyword evidence="3 5" id="KW-1133">Transmembrane helix</keyword>
<dbReference type="AlphaFoldDB" id="A0A1B1TEJ7"/>
<keyword evidence="2 5" id="KW-0812">Transmembrane</keyword>
<name>A0A1B1TEJ7_9ARCH</name>
<keyword evidence="4 5" id="KW-0472">Membrane</keyword>
<comment type="subcellular location">
    <subcellularLocation>
        <location evidence="1">Membrane</location>
        <topology evidence="1">Multi-pass membrane protein</topology>
    </subcellularLocation>
</comment>
<accession>A0A1B1TEJ7</accession>
<reference evidence="6" key="1">
    <citation type="submission" date="2014-11" db="EMBL/GenBank/DDBJ databases">
        <authorList>
            <person name="Zhu J."/>
            <person name="Qi W."/>
            <person name="Song R."/>
        </authorList>
    </citation>
    <scope>NUCLEOTIDE SEQUENCE</scope>
</reference>
<evidence type="ECO:0000256" key="5">
    <source>
        <dbReference type="SAM" id="Phobius"/>
    </source>
</evidence>
<dbReference type="PANTHER" id="PTHR36974:SF1">
    <property type="entry name" value="DOXX FAMILY MEMBRANE PROTEIN"/>
    <property type="match status" value="1"/>
</dbReference>
<evidence type="ECO:0000256" key="4">
    <source>
        <dbReference type="ARBA" id="ARBA00023136"/>
    </source>
</evidence>
<sequence>MILITRLVTIIFGLFLVNIGIQHFRDPEWFEPIVPSVLGNPKFWVYLSGLFEIIFGIMILIEPLRKYGSLGISLMLIVLYWANLNMWINDIPIGGVKLNFFEHIMRGIIQILLILLSLYIGRWPPFAKEI</sequence>
<protein>
    <recommendedName>
        <fullName evidence="7">DoxX family protein</fullName>
    </recommendedName>
</protein>
<evidence type="ECO:0000256" key="1">
    <source>
        <dbReference type="ARBA" id="ARBA00004141"/>
    </source>
</evidence>
<feature type="transmembrane region" description="Helical" evidence="5">
    <location>
        <begin position="7"/>
        <end position="24"/>
    </location>
</feature>
<evidence type="ECO:0008006" key="7">
    <source>
        <dbReference type="Google" id="ProtNLM"/>
    </source>
</evidence>
<dbReference type="EMBL" id="KP211901">
    <property type="protein sequence ID" value="ANV80682.1"/>
    <property type="molecule type" value="Genomic_DNA"/>
</dbReference>